<keyword evidence="2" id="KW-1185">Reference proteome</keyword>
<evidence type="ECO:0000313" key="5">
    <source>
        <dbReference type="RefSeq" id="XP_055872407.1"/>
    </source>
</evidence>
<feature type="region of interest" description="Disordered" evidence="1">
    <location>
        <begin position="780"/>
        <end position="831"/>
    </location>
</feature>
<protein>
    <submittedName>
        <fullName evidence="3 4">Uncharacterized protein LOC106051164</fullName>
    </submittedName>
</protein>
<proteinExistence type="predicted"/>
<dbReference type="AlphaFoldDB" id="A0A9W2ZBK0"/>
<evidence type="ECO:0000313" key="3">
    <source>
        <dbReference type="RefSeq" id="XP_055872405.1"/>
    </source>
</evidence>
<feature type="region of interest" description="Disordered" evidence="1">
    <location>
        <begin position="181"/>
        <end position="306"/>
    </location>
</feature>
<feature type="compositionally biased region" description="Polar residues" evidence="1">
    <location>
        <begin position="784"/>
        <end position="794"/>
    </location>
</feature>
<feature type="compositionally biased region" description="Basic and acidic residues" evidence="1">
    <location>
        <begin position="636"/>
        <end position="649"/>
    </location>
</feature>
<dbReference type="RefSeq" id="XP_055872405.1">
    <property type="nucleotide sequence ID" value="XM_056016430.1"/>
</dbReference>
<feature type="compositionally biased region" description="Polar residues" evidence="1">
    <location>
        <begin position="258"/>
        <end position="306"/>
    </location>
</feature>
<dbReference type="RefSeq" id="XP_055872406.1">
    <property type="nucleotide sequence ID" value="XM_056016431.1"/>
</dbReference>
<feature type="region of interest" description="Disordered" evidence="1">
    <location>
        <begin position="134"/>
        <end position="162"/>
    </location>
</feature>
<feature type="compositionally biased region" description="Polar residues" evidence="1">
    <location>
        <begin position="467"/>
        <end position="476"/>
    </location>
</feature>
<dbReference type="Proteomes" id="UP001165740">
    <property type="component" value="Chromosome 17"/>
</dbReference>
<feature type="region of interest" description="Disordered" evidence="1">
    <location>
        <begin position="390"/>
        <end position="489"/>
    </location>
</feature>
<feature type="compositionally biased region" description="Low complexity" evidence="1">
    <location>
        <begin position="138"/>
        <end position="150"/>
    </location>
</feature>
<dbReference type="GeneID" id="106051164"/>
<feature type="compositionally biased region" description="Low complexity" evidence="1">
    <location>
        <begin position="477"/>
        <end position="489"/>
    </location>
</feature>
<dbReference type="RefSeq" id="XP_055872407.1">
    <property type="nucleotide sequence ID" value="XM_056016432.1"/>
</dbReference>
<organism evidence="2 5">
    <name type="scientific">Biomphalaria glabrata</name>
    <name type="common">Bloodfluke planorb</name>
    <name type="synonym">Freshwater snail</name>
    <dbReference type="NCBI Taxonomy" id="6526"/>
    <lineage>
        <taxon>Eukaryota</taxon>
        <taxon>Metazoa</taxon>
        <taxon>Spiralia</taxon>
        <taxon>Lophotrochozoa</taxon>
        <taxon>Mollusca</taxon>
        <taxon>Gastropoda</taxon>
        <taxon>Heterobranchia</taxon>
        <taxon>Euthyneura</taxon>
        <taxon>Panpulmonata</taxon>
        <taxon>Hygrophila</taxon>
        <taxon>Lymnaeoidea</taxon>
        <taxon>Planorbidae</taxon>
        <taxon>Biomphalaria</taxon>
    </lineage>
</organism>
<feature type="region of interest" description="Disordered" evidence="1">
    <location>
        <begin position="64"/>
        <end position="106"/>
    </location>
</feature>
<feature type="compositionally biased region" description="Polar residues" evidence="1">
    <location>
        <begin position="397"/>
        <end position="414"/>
    </location>
</feature>
<evidence type="ECO:0000313" key="2">
    <source>
        <dbReference type="Proteomes" id="UP001165740"/>
    </source>
</evidence>
<accession>A0A9W2ZBK0</accession>
<feature type="compositionally biased region" description="Basic and acidic residues" evidence="1">
    <location>
        <begin position="248"/>
        <end position="257"/>
    </location>
</feature>
<name>A0A9W2ZBK0_BIOGL</name>
<sequence>MEIPVIHETTRLKSGAPISAPVLVSSTSNHFLHTVGSGKSIAAQLSVPEGSGLLDMHREELIVTTSLKPKTPAKPSFRKGGEDESSKSTQKGLHARLPSADSGIQADGGCDSLSRYRGKSFLSASDKNDFLVAEEGVSSSPGKSKSNTSGASGGYGGGQPQQKLPLVSRVVTLPSKSFFTTSAAATPATSSRTSKGVTPTPAARTPVPAARTSVTSQNVTLTSSHNAPKSSEQKNGLHVSSRNLPAKDALERSDSSESQHNASISNQNSNSPSKSTSNRKSDSNVSTNQNADTFNQSNHIQSTSEQNVINITPNVKVMSNQGVKIAISKNTVNIATAKTPSISGNSEMVRTTGGSTQPTLKFHVVNSARPNQPDANKARAPGSIALTRPLRLGAPSAPNSRPQTTVNINTQQPAAPSARGQPPPLPSQPPKVTTNSSMRAKPKIAPRPSIAPKPSPQSSPSRKSSSEATTSTEVGISSNTSHSNNNESTVVTEIPVSYRPALSGSQPSRVVEIPVKHIESAPRASAVNLSKPLSLGAPFPRLTPERQLHSRQSLYERIASEKERLNKYPIYENVLNIKDGFSFEDPSSRMKQAELILKQSDELINDALRMLSHSPSPLLLSPKPVKRNGFSSDLRNSPEGERIVEGSDASTVEREHRVPIFDVQSGKTYGGPRAVTPLSSSSSSPVDNAHVINTSAEKVKDVVWNERKSRIDAALSWLKTELATLREMDNTLISHFKKCQETIDALKTQRDVWEGLSEEGEDGDYWDDFEICEFNKKYLDSPGGSESSQLSPMQEVSLPVPQLHLPHSSPGHGGPSSNRRGSVTQDVEATL</sequence>
<evidence type="ECO:0000256" key="1">
    <source>
        <dbReference type="SAM" id="MobiDB-lite"/>
    </source>
</evidence>
<dbReference type="OrthoDB" id="9948935at2759"/>
<evidence type="ECO:0000313" key="4">
    <source>
        <dbReference type="RefSeq" id="XP_055872406.1"/>
    </source>
</evidence>
<feature type="compositionally biased region" description="Polar residues" evidence="1">
    <location>
        <begin position="213"/>
        <end position="243"/>
    </location>
</feature>
<feature type="region of interest" description="Disordered" evidence="1">
    <location>
        <begin position="619"/>
        <end position="649"/>
    </location>
</feature>
<dbReference type="OMA" id="EEADYWD"/>
<feature type="compositionally biased region" description="Polar residues" evidence="1">
    <location>
        <begin position="818"/>
        <end position="831"/>
    </location>
</feature>
<feature type="compositionally biased region" description="Low complexity" evidence="1">
    <location>
        <begin position="181"/>
        <end position="212"/>
    </location>
</feature>
<gene>
    <name evidence="3 4 5" type="primary">LOC106051164</name>
</gene>
<reference evidence="3 4" key="1">
    <citation type="submission" date="2025-04" db="UniProtKB">
        <authorList>
            <consortium name="RefSeq"/>
        </authorList>
    </citation>
    <scope>IDENTIFICATION</scope>
</reference>